<gene>
    <name evidence="1" type="ORF">SDC9_210839</name>
</gene>
<accession>A0A645JHB7</accession>
<reference evidence="1" key="1">
    <citation type="submission" date="2019-08" db="EMBL/GenBank/DDBJ databases">
        <authorList>
            <person name="Kucharzyk K."/>
            <person name="Murdoch R.W."/>
            <person name="Higgins S."/>
            <person name="Loffler F."/>
        </authorList>
    </citation>
    <scope>NUCLEOTIDE SEQUENCE</scope>
</reference>
<proteinExistence type="predicted"/>
<dbReference type="AlphaFoldDB" id="A0A645JHB7"/>
<protein>
    <submittedName>
        <fullName evidence="1">Uncharacterized protein</fullName>
    </submittedName>
</protein>
<sequence length="88" mass="8952">MLGRDAVADRASLFHVLGQDQRAAVAQALGDDGLARHLGQQAVDRGLDGIDVGCIGAQQDGLGQLVVLGLAEQVHGHPLGRGGAVGQH</sequence>
<name>A0A645JHB7_9ZZZZ</name>
<organism evidence="1">
    <name type="scientific">bioreactor metagenome</name>
    <dbReference type="NCBI Taxonomy" id="1076179"/>
    <lineage>
        <taxon>unclassified sequences</taxon>
        <taxon>metagenomes</taxon>
        <taxon>ecological metagenomes</taxon>
    </lineage>
</organism>
<comment type="caution">
    <text evidence="1">The sequence shown here is derived from an EMBL/GenBank/DDBJ whole genome shotgun (WGS) entry which is preliminary data.</text>
</comment>
<dbReference type="EMBL" id="VSSQ01141982">
    <property type="protein sequence ID" value="MPN63085.1"/>
    <property type="molecule type" value="Genomic_DNA"/>
</dbReference>
<evidence type="ECO:0000313" key="1">
    <source>
        <dbReference type="EMBL" id="MPN63085.1"/>
    </source>
</evidence>